<dbReference type="SUPFAM" id="SSF64356">
    <property type="entry name" value="SNARE-like"/>
    <property type="match status" value="1"/>
</dbReference>
<dbReference type="GO" id="GO:0030131">
    <property type="term" value="C:clathrin adaptor complex"/>
    <property type="evidence" value="ECO:0007669"/>
    <property type="project" value="UniProtKB-UniRule"/>
</dbReference>
<accession>A0A088SKV7</accession>
<organism evidence="7 8">
    <name type="scientific">Leishmania panamensis</name>
    <dbReference type="NCBI Taxonomy" id="5679"/>
    <lineage>
        <taxon>Eukaryota</taxon>
        <taxon>Discoba</taxon>
        <taxon>Euglenozoa</taxon>
        <taxon>Kinetoplastea</taxon>
        <taxon>Metakinetoplastina</taxon>
        <taxon>Trypanosomatida</taxon>
        <taxon>Trypanosomatidae</taxon>
        <taxon>Leishmaniinae</taxon>
        <taxon>Leishmania</taxon>
        <taxon>Leishmania guyanensis species complex</taxon>
    </lineage>
</organism>
<dbReference type="InterPro" id="IPR028565">
    <property type="entry name" value="MHD"/>
</dbReference>
<dbReference type="InterPro" id="IPR036168">
    <property type="entry name" value="AP2_Mu_C_sf"/>
</dbReference>
<dbReference type="RefSeq" id="XP_010703247.1">
    <property type="nucleotide sequence ID" value="XM_010704945.1"/>
</dbReference>
<dbReference type="PANTHER" id="PTHR10529">
    <property type="entry name" value="AP COMPLEX SUBUNIT MU"/>
    <property type="match status" value="1"/>
</dbReference>
<dbReference type="PROSITE" id="PS51072">
    <property type="entry name" value="MHD"/>
    <property type="match status" value="1"/>
</dbReference>
<dbReference type="Gene3D" id="3.30.450.60">
    <property type="match status" value="1"/>
</dbReference>
<sequence>MLSVLMFLNSRGDVVLSRTFRAGNTVRSLAETFCTEIISTKQVDRCPINIVKRVCFIHLKLTELYVVMVSDSNANCLMCLQYAVRLLQYIQKYYEDLNEKQIKENFVALQSIIDESMDFGYPILTDAEAIRKFVTTDGVDAAVLKNTRESERIADRMTGETPWRVEGLVFRVNEVFIDVFEEVNLLLSQTGEALQSSVLGRVVMNNFLSGMPECQLHWNAKVMNRSPDETTENQAADGTGKLVPLSNISLHNCVRLKASGNEERQLTFVPPDGKFTLMTYRSSVSVQPPMKVLSAKAREISKTRTEVEFTLHSDAPGGRVIRDVQVSVACPDNTAIAEAKVGQGKADYDAVSHAIVWKLPQVKSGEKIAFFAEIQQISPTEKMETLWTKPPIRIAFQCMSLSLTGLRINELVVREPTMMYTPNKWIRYTVMAGDYQCRM</sequence>
<name>A0A088SKV7_LEIPA</name>
<dbReference type="InterPro" id="IPR043532">
    <property type="entry name" value="AP2_Mu_N"/>
</dbReference>
<dbReference type="GO" id="GO:0012505">
    <property type="term" value="C:endomembrane system"/>
    <property type="evidence" value="ECO:0007669"/>
    <property type="project" value="UniProtKB-SubCell"/>
</dbReference>
<keyword evidence="8" id="KW-1185">Reference proteome</keyword>
<dbReference type="GO" id="GO:0006886">
    <property type="term" value="P:intracellular protein transport"/>
    <property type="evidence" value="ECO:0007669"/>
    <property type="project" value="UniProtKB-UniRule"/>
</dbReference>
<dbReference type="PRINTS" id="PR00314">
    <property type="entry name" value="CLATHRINADPT"/>
</dbReference>
<feature type="domain" description="MHD" evidence="6">
    <location>
        <begin position="172"/>
        <end position="438"/>
    </location>
</feature>
<dbReference type="InterPro" id="IPR001392">
    <property type="entry name" value="Clathrin_mu"/>
</dbReference>
<dbReference type="Gene3D" id="2.60.40.1170">
    <property type="entry name" value="Mu homology domain, subdomain B"/>
    <property type="match status" value="2"/>
</dbReference>
<reference evidence="7 8" key="1">
    <citation type="journal article" date="2015" name="Sci. Rep.">
        <title>The genome of Leishmania panamensis: insights into genomics of the L. (Viannia) subgenus.</title>
        <authorList>
            <person name="Llanes A."/>
            <person name="Restrepo C.M."/>
            <person name="Vecchio G.D."/>
            <person name="Anguizola F.J."/>
            <person name="Lleonart R."/>
        </authorList>
    </citation>
    <scope>NUCLEOTIDE SEQUENCE [LARGE SCALE GENOMIC DNA]</scope>
    <source>
        <strain evidence="7 8">MHOM/PA/94/PSC-1</strain>
    </source>
</reference>
<dbReference type="KEGG" id="lpan:LPMP_353100"/>
<evidence type="ECO:0000256" key="4">
    <source>
        <dbReference type="ARBA" id="ARBA00023136"/>
    </source>
</evidence>
<dbReference type="Pfam" id="PF01217">
    <property type="entry name" value="Clat_adaptor_s"/>
    <property type="match status" value="1"/>
</dbReference>
<dbReference type="VEuPathDB" id="TriTrypDB:LPMP_353100"/>
<evidence type="ECO:0000256" key="2">
    <source>
        <dbReference type="ARBA" id="ARBA00022448"/>
    </source>
</evidence>
<dbReference type="GO" id="GO:0016192">
    <property type="term" value="P:vesicle-mediated transport"/>
    <property type="evidence" value="ECO:0007669"/>
    <property type="project" value="InterPro"/>
</dbReference>
<dbReference type="eggNOG" id="KOG0938">
    <property type="taxonomic scope" value="Eukaryota"/>
</dbReference>
<dbReference type="EMBL" id="CP009404">
    <property type="protein sequence ID" value="AIO02447.1"/>
    <property type="molecule type" value="Genomic_DNA"/>
</dbReference>
<keyword evidence="3 5" id="KW-0653">Protein transport</keyword>
<dbReference type="CDD" id="cd14836">
    <property type="entry name" value="AP2_Mu_N"/>
    <property type="match status" value="1"/>
</dbReference>
<dbReference type="OrthoDB" id="10259133at2759"/>
<dbReference type="VEuPathDB" id="TriTrypDB:LPAL13_350038600"/>
<evidence type="ECO:0000259" key="6">
    <source>
        <dbReference type="PROSITE" id="PS51072"/>
    </source>
</evidence>
<dbReference type="AlphaFoldDB" id="A0A088SKV7"/>
<dbReference type="InterPro" id="IPR022775">
    <property type="entry name" value="AP_mu_sigma_su"/>
</dbReference>
<comment type="subcellular location">
    <subcellularLocation>
        <location evidence="1">Endomembrane system</location>
    </subcellularLocation>
</comment>
<dbReference type="Pfam" id="PF00928">
    <property type="entry name" value="Adap_comp_sub"/>
    <property type="match status" value="1"/>
</dbReference>
<keyword evidence="2 5" id="KW-0813">Transport</keyword>
<dbReference type="InterPro" id="IPR011012">
    <property type="entry name" value="Longin-like_dom_sf"/>
</dbReference>
<protein>
    <submittedName>
        <fullName evidence="7">Clathrin coat assembly protein-like protein</fullName>
    </submittedName>
</protein>
<dbReference type="SUPFAM" id="SSF49447">
    <property type="entry name" value="Second domain of Mu2 adaptin subunit (ap50) of ap2 adaptor"/>
    <property type="match status" value="1"/>
</dbReference>
<evidence type="ECO:0000256" key="3">
    <source>
        <dbReference type="ARBA" id="ARBA00022927"/>
    </source>
</evidence>
<dbReference type="Proteomes" id="UP000063063">
    <property type="component" value="Chromosome 35"/>
</dbReference>
<evidence type="ECO:0000313" key="8">
    <source>
        <dbReference type="Proteomes" id="UP000063063"/>
    </source>
</evidence>
<evidence type="ECO:0000256" key="1">
    <source>
        <dbReference type="ARBA" id="ARBA00004308"/>
    </source>
</evidence>
<dbReference type="GeneID" id="22579339"/>
<evidence type="ECO:0000256" key="5">
    <source>
        <dbReference type="PIRNR" id="PIRNR005992"/>
    </source>
</evidence>
<proteinExistence type="inferred from homology"/>
<gene>
    <name evidence="7" type="ORF">LPMP_353100</name>
</gene>
<dbReference type="PIRSF" id="PIRSF005992">
    <property type="entry name" value="Clathrin_mu"/>
    <property type="match status" value="1"/>
</dbReference>
<keyword evidence="4" id="KW-0472">Membrane</keyword>
<dbReference type="InterPro" id="IPR050431">
    <property type="entry name" value="Adaptor_comp_med_subunit"/>
</dbReference>
<evidence type="ECO:0000313" key="7">
    <source>
        <dbReference type="EMBL" id="AIO02447.1"/>
    </source>
</evidence>
<dbReference type="FunFam" id="3.30.450.60:FF:000002">
    <property type="entry name" value="AP-2 complex subunit mu, putative"/>
    <property type="match status" value="1"/>
</dbReference>
<comment type="similarity">
    <text evidence="5">Belongs to the adaptor complexes medium subunit family.</text>
</comment>